<comment type="caution">
    <text evidence="1">The sequence shown here is derived from an EMBL/GenBank/DDBJ whole genome shotgun (WGS) entry which is preliminary data.</text>
</comment>
<accession>A0A511URN9</accession>
<evidence type="ECO:0000313" key="2">
    <source>
        <dbReference type="Proteomes" id="UP000321303"/>
    </source>
</evidence>
<dbReference type="EMBL" id="BJXV01000019">
    <property type="protein sequence ID" value="GEN29264.1"/>
    <property type="molecule type" value="Genomic_DNA"/>
</dbReference>
<dbReference type="Proteomes" id="UP000321303">
    <property type="component" value="Unassembled WGS sequence"/>
</dbReference>
<evidence type="ECO:0000313" key="1">
    <source>
        <dbReference type="EMBL" id="GEN29264.1"/>
    </source>
</evidence>
<gene>
    <name evidence="1" type="ORF">HVA01_29100</name>
</gene>
<dbReference type="AlphaFoldDB" id="A0A511URN9"/>
<protein>
    <submittedName>
        <fullName evidence="1">Uncharacterized protein</fullName>
    </submittedName>
</protein>
<proteinExistence type="predicted"/>
<name>A0A511URN9_9GAMM</name>
<organism evidence="1 2">
    <name type="scientific">Halovibrio variabilis</name>
    <dbReference type="NCBI Taxonomy" id="31910"/>
    <lineage>
        <taxon>Bacteria</taxon>
        <taxon>Pseudomonadati</taxon>
        <taxon>Pseudomonadota</taxon>
        <taxon>Gammaproteobacteria</taxon>
        <taxon>Oceanospirillales</taxon>
        <taxon>Halomonadaceae</taxon>
        <taxon>Halovibrio</taxon>
    </lineage>
</organism>
<reference evidence="1 2" key="1">
    <citation type="submission" date="2019-07" db="EMBL/GenBank/DDBJ databases">
        <title>Whole genome shotgun sequence of Halomonas variabilis NBRC 102410.</title>
        <authorList>
            <person name="Hosoyama A."/>
            <person name="Uohara A."/>
            <person name="Ohji S."/>
            <person name="Ichikawa N."/>
        </authorList>
    </citation>
    <scope>NUCLEOTIDE SEQUENCE [LARGE SCALE GENOMIC DNA]</scope>
    <source>
        <strain evidence="1 2">NBRC 102410</strain>
    </source>
</reference>
<sequence length="66" mass="7109">MRAMSVANNSAMAMLPSKIPSMAYSPYEIAQAIEALSLAVEGYKCRMKRANGKFLNRADKPASAGK</sequence>
<keyword evidence="2" id="KW-1185">Reference proteome</keyword>